<feature type="coiled-coil region" evidence="1">
    <location>
        <begin position="640"/>
        <end position="667"/>
    </location>
</feature>
<dbReference type="Proteomes" id="UP000244722">
    <property type="component" value="Unassembled WGS sequence"/>
</dbReference>
<organism evidence="5 6">
    <name type="scientific">Tuber borchii</name>
    <name type="common">White truffle</name>
    <dbReference type="NCBI Taxonomy" id="42251"/>
    <lineage>
        <taxon>Eukaryota</taxon>
        <taxon>Fungi</taxon>
        <taxon>Dikarya</taxon>
        <taxon>Ascomycota</taxon>
        <taxon>Pezizomycotina</taxon>
        <taxon>Pezizomycetes</taxon>
        <taxon>Pezizales</taxon>
        <taxon>Tuberaceae</taxon>
        <taxon>Tuber</taxon>
    </lineage>
</organism>
<feature type="compositionally biased region" description="Low complexity" evidence="2">
    <location>
        <begin position="14"/>
        <end position="27"/>
    </location>
</feature>
<evidence type="ECO:0000256" key="3">
    <source>
        <dbReference type="SAM" id="Phobius"/>
    </source>
</evidence>
<feature type="transmembrane region" description="Helical" evidence="3">
    <location>
        <begin position="312"/>
        <end position="333"/>
    </location>
</feature>
<proteinExistence type="predicted"/>
<dbReference type="EMBL" id="NESQ01000092">
    <property type="protein sequence ID" value="PUU79428.1"/>
    <property type="molecule type" value="Genomic_DNA"/>
</dbReference>
<feature type="region of interest" description="Disordered" evidence="2">
    <location>
        <begin position="1"/>
        <end position="27"/>
    </location>
</feature>
<evidence type="ECO:0000313" key="5">
    <source>
        <dbReference type="EMBL" id="PUU79428.1"/>
    </source>
</evidence>
<dbReference type="Pfam" id="PF23317">
    <property type="entry name" value="YVC1_C"/>
    <property type="match status" value="1"/>
</dbReference>
<feature type="domain" description="Calcium channel YVC1-like C-terminal transmembrane" evidence="4">
    <location>
        <begin position="256"/>
        <end position="546"/>
    </location>
</feature>
<keyword evidence="3" id="KW-1133">Transmembrane helix</keyword>
<accession>A0A2T6ZVA8</accession>
<evidence type="ECO:0000256" key="1">
    <source>
        <dbReference type="SAM" id="Coils"/>
    </source>
</evidence>
<dbReference type="AlphaFoldDB" id="A0A2T6ZVA8"/>
<name>A0A2T6ZVA8_TUBBO</name>
<feature type="transmembrane region" description="Helical" evidence="3">
    <location>
        <begin position="250"/>
        <end position="267"/>
    </location>
</feature>
<dbReference type="PANTHER" id="PTHR35859">
    <property type="entry name" value="NONSELECTIVE CATION CHANNEL PROTEIN"/>
    <property type="match status" value="1"/>
</dbReference>
<evidence type="ECO:0000259" key="4">
    <source>
        <dbReference type="Pfam" id="PF23317"/>
    </source>
</evidence>
<evidence type="ECO:0000313" key="6">
    <source>
        <dbReference type="Proteomes" id="UP000244722"/>
    </source>
</evidence>
<feature type="transmembrane region" description="Helical" evidence="3">
    <location>
        <begin position="353"/>
        <end position="375"/>
    </location>
</feature>
<gene>
    <name evidence="5" type="ORF">B9Z19DRAFT_1107682</name>
</gene>
<dbReference type="STRING" id="42251.A0A2T6ZVA8"/>
<feature type="transmembrane region" description="Helical" evidence="3">
    <location>
        <begin position="496"/>
        <end position="513"/>
    </location>
</feature>
<dbReference type="PANTHER" id="PTHR35859:SF5">
    <property type="entry name" value="ION TRANSPORT DOMAIN-CONTAINING PROTEIN"/>
    <property type="match status" value="1"/>
</dbReference>
<protein>
    <recommendedName>
        <fullName evidence="4">Calcium channel YVC1-like C-terminal transmembrane domain-containing protein</fullName>
    </recommendedName>
</protein>
<keyword evidence="3" id="KW-0812">Transmembrane</keyword>
<reference evidence="5 6" key="1">
    <citation type="submission" date="2017-04" db="EMBL/GenBank/DDBJ databases">
        <title>Draft genome sequence of Tuber borchii Vittad., a whitish edible truffle.</title>
        <authorList>
            <consortium name="DOE Joint Genome Institute"/>
            <person name="Murat C."/>
            <person name="Kuo A."/>
            <person name="Barry K.W."/>
            <person name="Clum A."/>
            <person name="Dockter R.B."/>
            <person name="Fauchery L."/>
            <person name="Iotti M."/>
            <person name="Kohler A."/>
            <person name="Labutti K."/>
            <person name="Lindquist E.A."/>
            <person name="Lipzen A."/>
            <person name="Ohm R.A."/>
            <person name="Wang M."/>
            <person name="Grigoriev I.V."/>
            <person name="Zambonelli A."/>
            <person name="Martin F.M."/>
        </authorList>
    </citation>
    <scope>NUCLEOTIDE SEQUENCE [LARGE SCALE GENOMIC DNA]</scope>
    <source>
        <strain evidence="5 6">Tbo3840</strain>
    </source>
</reference>
<sequence>MPNRRPLSSHDGRPTTPMTPMAPMTPTVVKDDMNFQELCETFKNYFVEYIDTPQNMSTLKLSPVMTRLCNQLSERGHNPATVAALLWCKVHFDAEEDNSGGHGLGGSRGLACEFVASDLLTFLSGNEALEYLCYELPLVRNEDYDGNNAARDETAGLLGRRDSRNISSSDLEADSIASYAGLNTLEIAILADAKKFLSHRPVERVINGIWEGRISFWKTLDVDGSKKPHFYNKRKADPFCRLRVPKYQKAFEAFFFAVFLALYYGVLIQRDPYHITGLEAALIVFFVAFAVDEISSMRDAGTAFYTADFWSLWDVCIIIIGIAFLIWRIVGIVKDNDEIVDTAFDILSLEALLLIPRVCSLLSMNPYFGVLIPCLKQMTKDFLKFVILVVILYLGFLTTFSLLARESFTLSEMSWMLIKVFFGSSSVGFDAMREISPVLGPPLMLIFVTVTNILLITSLISLLSNSLTNMMNNAREEYLFRFSITVMEAATSNRLVVFYPPMNLLSLILLRPLRLVLSASRMRKWRIALLKFSHFPFVAAIMAYESLWPDNQTRYTTAAWGPGAGSKRMSMREGLKSFGRRPDRLQEWSGRLGGSRLGFGGAGSQAGPQAGPALLSSASSMRMDFDGESASNLKAYANQIDEHGQELHRMRTTIEQLSRKLDEVLSQQSS</sequence>
<keyword evidence="3" id="KW-0472">Membrane</keyword>
<dbReference type="InterPro" id="IPR052971">
    <property type="entry name" value="TRP_calcium_channel"/>
</dbReference>
<keyword evidence="6" id="KW-1185">Reference proteome</keyword>
<evidence type="ECO:0000256" key="2">
    <source>
        <dbReference type="SAM" id="MobiDB-lite"/>
    </source>
</evidence>
<keyword evidence="1" id="KW-0175">Coiled coil</keyword>
<comment type="caution">
    <text evidence="5">The sequence shown here is derived from an EMBL/GenBank/DDBJ whole genome shotgun (WGS) entry which is preliminary data.</text>
</comment>
<dbReference type="InterPro" id="IPR056336">
    <property type="entry name" value="YVC1_C"/>
</dbReference>
<feature type="transmembrane region" description="Helical" evidence="3">
    <location>
        <begin position="273"/>
        <end position="291"/>
    </location>
</feature>
<dbReference type="OrthoDB" id="310870at2759"/>
<feature type="transmembrane region" description="Helical" evidence="3">
    <location>
        <begin position="444"/>
        <end position="463"/>
    </location>
</feature>
<feature type="transmembrane region" description="Helical" evidence="3">
    <location>
        <begin position="382"/>
        <end position="403"/>
    </location>
</feature>